<accession>A0A671U1A6</accession>
<dbReference type="PANTHER" id="PTHR46013:SF7">
    <property type="entry name" value="IG-LIKE DOMAIN-CONTAINING PROTEIN"/>
    <property type="match status" value="1"/>
</dbReference>
<dbReference type="Proteomes" id="UP000472265">
    <property type="component" value="Chromosome 11"/>
</dbReference>
<reference evidence="2" key="1">
    <citation type="submission" date="2021-04" db="EMBL/GenBank/DDBJ databases">
        <authorList>
            <consortium name="Wellcome Sanger Institute Data Sharing"/>
        </authorList>
    </citation>
    <scope>NUCLEOTIDE SEQUENCE [LARGE SCALE GENOMIC DNA]</scope>
</reference>
<dbReference type="InterPro" id="IPR007110">
    <property type="entry name" value="Ig-like_dom"/>
</dbReference>
<dbReference type="SMART" id="SM00409">
    <property type="entry name" value="IG"/>
    <property type="match status" value="1"/>
</dbReference>
<dbReference type="GeneTree" id="ENSGT00940000180146"/>
<dbReference type="InterPro" id="IPR003598">
    <property type="entry name" value="Ig_sub2"/>
</dbReference>
<dbReference type="InterPro" id="IPR013783">
    <property type="entry name" value="Ig-like_fold"/>
</dbReference>
<dbReference type="InParanoid" id="A0A671U1A6"/>
<feature type="domain" description="Ig-like" evidence="1">
    <location>
        <begin position="51"/>
        <end position="144"/>
    </location>
</feature>
<evidence type="ECO:0000313" key="2">
    <source>
        <dbReference type="Ensembl" id="ENSSAUP00010007485.1"/>
    </source>
</evidence>
<dbReference type="InterPro" id="IPR003599">
    <property type="entry name" value="Ig_sub"/>
</dbReference>
<name>A0A671U1A6_SPAAU</name>
<dbReference type="SMART" id="SM00408">
    <property type="entry name" value="IGc2"/>
    <property type="match status" value="1"/>
</dbReference>
<protein>
    <recommendedName>
        <fullName evidence="1">Ig-like domain-containing protein</fullName>
    </recommendedName>
</protein>
<reference evidence="2" key="2">
    <citation type="submission" date="2025-08" db="UniProtKB">
        <authorList>
            <consortium name="Ensembl"/>
        </authorList>
    </citation>
    <scope>IDENTIFICATION</scope>
</reference>
<sequence>MLESFRFSGSLQNLSSVLQHRVEEDQQVLSCSAKLLTEDGDVWRSRRTSIPLQIQSEWDYRTSLSVSPGEEVLEGQQVTLTCRSDGTPSPTLVLKRDGLELQRTDSAPSALSFTLSSAQLEDSAHFQCEAINQHGAQRVSSSLTVRAPPRNTTVLILPSALVQEGQNVTVCCRTISFPPSRGAAAFLPGSAWSSSLSPALPPGSLLLLCSSTT</sequence>
<dbReference type="SUPFAM" id="SSF48726">
    <property type="entry name" value="Immunoglobulin"/>
    <property type="match status" value="1"/>
</dbReference>
<proteinExistence type="predicted"/>
<dbReference type="Gene3D" id="2.60.40.10">
    <property type="entry name" value="Immunoglobulins"/>
    <property type="match status" value="1"/>
</dbReference>
<dbReference type="OMA" id="CCQTITI"/>
<dbReference type="Pfam" id="PF13895">
    <property type="entry name" value="Ig_2"/>
    <property type="match status" value="1"/>
</dbReference>
<reference evidence="2" key="3">
    <citation type="submission" date="2025-09" db="UniProtKB">
        <authorList>
            <consortium name="Ensembl"/>
        </authorList>
    </citation>
    <scope>IDENTIFICATION</scope>
</reference>
<organism evidence="2 3">
    <name type="scientific">Sparus aurata</name>
    <name type="common">Gilthead sea bream</name>
    <dbReference type="NCBI Taxonomy" id="8175"/>
    <lineage>
        <taxon>Eukaryota</taxon>
        <taxon>Metazoa</taxon>
        <taxon>Chordata</taxon>
        <taxon>Craniata</taxon>
        <taxon>Vertebrata</taxon>
        <taxon>Euteleostomi</taxon>
        <taxon>Actinopterygii</taxon>
        <taxon>Neopterygii</taxon>
        <taxon>Teleostei</taxon>
        <taxon>Neoteleostei</taxon>
        <taxon>Acanthomorphata</taxon>
        <taxon>Eupercaria</taxon>
        <taxon>Spariformes</taxon>
        <taxon>Sparidae</taxon>
        <taxon>Sparus</taxon>
    </lineage>
</organism>
<keyword evidence="3" id="KW-1185">Reference proteome</keyword>
<dbReference type="PANTHER" id="PTHR46013">
    <property type="entry name" value="VASCULAR CELL ADHESION MOLECULE 1"/>
    <property type="match status" value="1"/>
</dbReference>
<dbReference type="AlphaFoldDB" id="A0A671U1A6"/>
<evidence type="ECO:0000259" key="1">
    <source>
        <dbReference type="PROSITE" id="PS50835"/>
    </source>
</evidence>
<evidence type="ECO:0000313" key="3">
    <source>
        <dbReference type="Proteomes" id="UP000472265"/>
    </source>
</evidence>
<dbReference type="PROSITE" id="PS50835">
    <property type="entry name" value="IG_LIKE"/>
    <property type="match status" value="1"/>
</dbReference>
<dbReference type="Ensembl" id="ENSSAUT00010008014.1">
    <property type="protein sequence ID" value="ENSSAUP00010007485.1"/>
    <property type="gene ID" value="ENSSAUG00010003723.1"/>
</dbReference>
<dbReference type="InterPro" id="IPR036179">
    <property type="entry name" value="Ig-like_dom_sf"/>
</dbReference>